<dbReference type="SUPFAM" id="SSF56281">
    <property type="entry name" value="Metallo-hydrolase/oxidoreductase"/>
    <property type="match status" value="1"/>
</dbReference>
<dbReference type="Gene3D" id="3.60.15.10">
    <property type="entry name" value="Ribonuclease Z/Hydroxyacylglutathione hydrolase-like"/>
    <property type="match status" value="1"/>
</dbReference>
<reference evidence="1" key="1">
    <citation type="submission" date="2017-02" db="EMBL/GenBank/DDBJ databases">
        <authorList>
            <person name="Regsiter A."/>
            <person name="William W."/>
        </authorList>
    </citation>
    <scope>NUCLEOTIDE SEQUENCE</scope>
    <source>
        <strain evidence="1">BdmA 4</strain>
    </source>
</reference>
<dbReference type="InterPro" id="IPR036866">
    <property type="entry name" value="RibonucZ/Hydroxyglut_hydro"/>
</dbReference>
<name>A0A3P3XQE3_9SPIR</name>
<gene>
    <name evidence="1" type="ORF">SPIRO4BDMA_41057</name>
</gene>
<protein>
    <submittedName>
        <fullName evidence="1">Beta-lactamase</fullName>
    </submittedName>
</protein>
<evidence type="ECO:0000313" key="1">
    <source>
        <dbReference type="EMBL" id="SLM18485.1"/>
    </source>
</evidence>
<proteinExistence type="predicted"/>
<organism evidence="1">
    <name type="scientific">uncultured spirochete</name>
    <dbReference type="NCBI Taxonomy" id="156406"/>
    <lineage>
        <taxon>Bacteria</taxon>
        <taxon>Pseudomonadati</taxon>
        <taxon>Spirochaetota</taxon>
        <taxon>Spirochaetia</taxon>
        <taxon>Spirochaetales</taxon>
        <taxon>environmental samples</taxon>
    </lineage>
</organism>
<dbReference type="EMBL" id="FWDO01000004">
    <property type="protein sequence ID" value="SLM18485.1"/>
    <property type="molecule type" value="Genomic_DNA"/>
</dbReference>
<dbReference type="AlphaFoldDB" id="A0A3P3XQE3"/>
<accession>A0A3P3XQE3</accession>
<sequence>MAPASRATHLLEPPCELALDEKGSIDIRSVPVMVPAGLRDAERARSDLVPVAGTEGLHIISLPGHYFGMVGVMTPDGVFFAADALAGATILEKYNIFFFYDVAAELETLSMLERIEAEWFVPSHAEPVRDIKPLVALNRAKIFEIAEVIVGLVRGDSSLIPEKRARDGASLEDVVAGVCNRYDIILNADQHVLVGSTIRSYLSWLCDQNQLEYGFEQNRMTFRVKQ</sequence>